<evidence type="ECO:0000313" key="1">
    <source>
        <dbReference type="EMBL" id="QSS59764.1"/>
    </source>
</evidence>
<dbReference type="Proteomes" id="UP000663671">
    <property type="component" value="Chromosome 4"/>
</dbReference>
<name>A0A8A1M536_AJECA</name>
<proteinExistence type="predicted"/>
<sequence>MAELPKNDRDIIAKYPLNDSLNRLQGLLQEAEQVYNVTTEPRDENCRKAISKLLTTLMGEEAAFNLRSRTSDDNVDSDLAGLFRRLRQGHFNYEYYRALVRLVIEKAPDVDIWKAVLDLTVTISRLFFPPNMTISNACCSACDRAWRQPYGSDCDAAFCEGWGDLDRDLLFFHRRLR</sequence>
<dbReference type="OrthoDB" id="4179510at2759"/>
<dbReference type="AlphaFoldDB" id="A0A8A1M536"/>
<reference evidence="1" key="1">
    <citation type="submission" date="2021-01" db="EMBL/GenBank/DDBJ databases">
        <title>Chromosome-level genome assembly of a human fungal pathogen reveals clustering of transcriptionally co-regulated genes.</title>
        <authorList>
            <person name="Voorhies M."/>
            <person name="Cohen S."/>
            <person name="Shea T.P."/>
            <person name="Petrus S."/>
            <person name="Munoz J.F."/>
            <person name="Poplawski S."/>
            <person name="Goldman W.E."/>
            <person name="Michael T."/>
            <person name="Cuomo C.A."/>
            <person name="Sil A."/>
            <person name="Beyhan S."/>
        </authorList>
    </citation>
    <scope>NUCLEOTIDE SEQUENCE</scope>
    <source>
        <strain evidence="1">WU24</strain>
    </source>
</reference>
<accession>A0A8A1M536</accession>
<dbReference type="EMBL" id="CP069110">
    <property type="protein sequence ID" value="QSS59764.1"/>
    <property type="molecule type" value="Genomic_DNA"/>
</dbReference>
<protein>
    <submittedName>
        <fullName evidence="1">Uncharacterized protein</fullName>
    </submittedName>
</protein>
<organism evidence="1 2">
    <name type="scientific">Ajellomyces capsulatus</name>
    <name type="common">Darling's disease fungus</name>
    <name type="synonym">Histoplasma capsulatum</name>
    <dbReference type="NCBI Taxonomy" id="5037"/>
    <lineage>
        <taxon>Eukaryota</taxon>
        <taxon>Fungi</taxon>
        <taxon>Dikarya</taxon>
        <taxon>Ascomycota</taxon>
        <taxon>Pezizomycotina</taxon>
        <taxon>Eurotiomycetes</taxon>
        <taxon>Eurotiomycetidae</taxon>
        <taxon>Onygenales</taxon>
        <taxon>Ajellomycetaceae</taxon>
        <taxon>Histoplasma</taxon>
    </lineage>
</organism>
<evidence type="ECO:0000313" key="2">
    <source>
        <dbReference type="Proteomes" id="UP000663671"/>
    </source>
</evidence>
<dbReference type="VEuPathDB" id="FungiDB:I7I51_04560"/>
<gene>
    <name evidence="1" type="ORF">I7I51_04560</name>
</gene>